<dbReference type="EMBL" id="JADEWN010000018">
    <property type="protein sequence ID" value="MBE9190593.1"/>
    <property type="molecule type" value="Genomic_DNA"/>
</dbReference>
<evidence type="ECO:0000313" key="5">
    <source>
        <dbReference type="Proteomes" id="UP000651156"/>
    </source>
</evidence>
<proteinExistence type="inferred from homology"/>
<dbReference type="Pfam" id="PF00502">
    <property type="entry name" value="Phycobilisome"/>
    <property type="match status" value="1"/>
</dbReference>
<protein>
    <submittedName>
        <fullName evidence="4">Phycobilisome protein</fullName>
    </submittedName>
</protein>
<evidence type="ECO:0000313" key="4">
    <source>
        <dbReference type="EMBL" id="MBE9190593.1"/>
    </source>
</evidence>
<dbReference type="InterPro" id="IPR038719">
    <property type="entry name" value="Phycobilisome_asu/bsu_sf"/>
</dbReference>
<reference evidence="4 5" key="1">
    <citation type="submission" date="2020-10" db="EMBL/GenBank/DDBJ databases">
        <authorList>
            <person name="Castelo-Branco R."/>
            <person name="Eusebio N."/>
            <person name="Adriana R."/>
            <person name="Vieira A."/>
            <person name="Brugerolle De Fraissinette N."/>
            <person name="Rezende De Castro R."/>
            <person name="Schneider M.P."/>
            <person name="Vasconcelos V."/>
            <person name="Leao P.N."/>
        </authorList>
    </citation>
    <scope>NUCLEOTIDE SEQUENCE [LARGE SCALE GENOMIC DNA]</scope>
    <source>
        <strain evidence="4 5">LEGE 06123</strain>
    </source>
</reference>
<comment type="caution">
    <text evidence="4">The sequence shown here is derived from an EMBL/GenBank/DDBJ whole genome shotgun (WGS) entry which is preliminary data.</text>
</comment>
<evidence type="ECO:0000256" key="3">
    <source>
        <dbReference type="ARBA" id="ARBA00023307"/>
    </source>
</evidence>
<dbReference type="InterPro" id="IPR012128">
    <property type="entry name" value="Phycobilisome_asu/bsu"/>
</dbReference>
<keyword evidence="3" id="KW-0089">Bile pigment</keyword>
<comment type="similarity">
    <text evidence="1">Belongs to the phycobiliprotein family.</text>
</comment>
<dbReference type="Proteomes" id="UP000651156">
    <property type="component" value="Unassembled WGS sequence"/>
</dbReference>
<organism evidence="4 5">
    <name type="scientific">Gloeocapsopsis crepidinum LEGE 06123</name>
    <dbReference type="NCBI Taxonomy" id="588587"/>
    <lineage>
        <taxon>Bacteria</taxon>
        <taxon>Bacillati</taxon>
        <taxon>Cyanobacteriota</taxon>
        <taxon>Cyanophyceae</taxon>
        <taxon>Oscillatoriophycideae</taxon>
        <taxon>Chroococcales</taxon>
        <taxon>Chroococcaceae</taxon>
        <taxon>Gloeocapsopsis</taxon>
    </lineage>
</organism>
<evidence type="ECO:0000256" key="1">
    <source>
        <dbReference type="ARBA" id="ARBA00008182"/>
    </source>
</evidence>
<dbReference type="Gene3D" id="1.10.490.20">
    <property type="entry name" value="Phycocyanins"/>
    <property type="match status" value="1"/>
</dbReference>
<dbReference type="RefSeq" id="WP_193931775.1">
    <property type="nucleotide sequence ID" value="NZ_CAWPMZ010000037.1"/>
</dbReference>
<dbReference type="SUPFAM" id="SSF46458">
    <property type="entry name" value="Globin-like"/>
    <property type="match status" value="1"/>
</dbReference>
<gene>
    <name evidence="4" type="ORF">IQ230_09515</name>
</gene>
<sequence length="152" mass="18140">MYQAEAQYLPSQETANFKKYTFLLKLRLAVYEVLRDREIVIFQEIADKISTDFPQETQASLERVLKDWLLIVRYCAMAMLLNDTTFLQHRLLEWLTDLVQVHQRKTIDQKIYELLQTQLQQLFKSEQMALIAPFLEQVNNTFLQDNLVQLPR</sequence>
<accession>A0ABR9UQN9</accession>
<name>A0ABR9UQN9_9CHRO</name>
<evidence type="ECO:0000256" key="2">
    <source>
        <dbReference type="ARBA" id="ARBA00022991"/>
    </source>
</evidence>
<keyword evidence="2" id="KW-0157">Chromophore</keyword>
<keyword evidence="5" id="KW-1185">Reference proteome</keyword>
<dbReference type="InterPro" id="IPR009050">
    <property type="entry name" value="Globin-like_sf"/>
</dbReference>